<dbReference type="SUPFAM" id="SSF51161">
    <property type="entry name" value="Trimeric LpxA-like enzymes"/>
    <property type="match status" value="1"/>
</dbReference>
<evidence type="ECO:0000256" key="3">
    <source>
        <dbReference type="ARBA" id="ARBA00022737"/>
    </source>
</evidence>
<dbReference type="GO" id="GO:0008374">
    <property type="term" value="F:O-acyltransferase activity"/>
    <property type="evidence" value="ECO:0007669"/>
    <property type="project" value="TreeGrafter"/>
</dbReference>
<dbReference type="EMBL" id="RBKU01000001">
    <property type="protein sequence ID" value="RKR81079.1"/>
    <property type="molecule type" value="Genomic_DNA"/>
</dbReference>
<evidence type="ECO:0000256" key="4">
    <source>
        <dbReference type="ARBA" id="ARBA00023315"/>
    </source>
</evidence>
<dbReference type="PANTHER" id="PTHR23416:SF23">
    <property type="entry name" value="ACETYLTRANSFERASE C18B11.09C-RELATED"/>
    <property type="match status" value="1"/>
</dbReference>
<dbReference type="Gene3D" id="2.160.10.10">
    <property type="entry name" value="Hexapeptide repeat proteins"/>
    <property type="match status" value="1"/>
</dbReference>
<comment type="caution">
    <text evidence="5">The sequence shown here is derived from an EMBL/GenBank/DDBJ whole genome shotgun (WGS) entry which is preliminary data.</text>
</comment>
<comment type="similarity">
    <text evidence="1">Belongs to the transferase hexapeptide repeat family.</text>
</comment>
<proteinExistence type="inferred from homology"/>
<evidence type="ECO:0000313" key="6">
    <source>
        <dbReference type="Proteomes" id="UP000268007"/>
    </source>
</evidence>
<dbReference type="Proteomes" id="UP000268007">
    <property type="component" value="Unassembled WGS sequence"/>
</dbReference>
<keyword evidence="2 5" id="KW-0808">Transferase</keyword>
<dbReference type="InterPro" id="IPR011004">
    <property type="entry name" value="Trimer_LpxA-like_sf"/>
</dbReference>
<gene>
    <name evidence="5" type="ORF">BDD43_1223</name>
</gene>
<dbReference type="InterPro" id="IPR018357">
    <property type="entry name" value="Hexapep_transf_CS"/>
</dbReference>
<dbReference type="RefSeq" id="WP_162846992.1">
    <property type="nucleotide sequence ID" value="NZ_RBKU01000001.1"/>
</dbReference>
<keyword evidence="3" id="KW-0677">Repeat</keyword>
<dbReference type="AlphaFoldDB" id="A0A495IZ11"/>
<protein>
    <submittedName>
        <fullName evidence="5">Acetyltransferase-like isoleucine patch superfamily enzyme</fullName>
    </submittedName>
</protein>
<reference evidence="5 6" key="1">
    <citation type="submission" date="2018-10" db="EMBL/GenBank/DDBJ databases">
        <title>Genomic Encyclopedia of Archaeal and Bacterial Type Strains, Phase II (KMG-II): from individual species to whole genera.</title>
        <authorList>
            <person name="Goeker M."/>
        </authorList>
    </citation>
    <scope>NUCLEOTIDE SEQUENCE [LARGE SCALE GENOMIC DNA]</scope>
    <source>
        <strain evidence="5 6">DSM 18602</strain>
    </source>
</reference>
<dbReference type="InterPro" id="IPR051159">
    <property type="entry name" value="Hexapeptide_acetyltransf"/>
</dbReference>
<dbReference type="Pfam" id="PF00132">
    <property type="entry name" value="Hexapep"/>
    <property type="match status" value="1"/>
</dbReference>
<accession>A0A495IZ11</accession>
<keyword evidence="6" id="KW-1185">Reference proteome</keyword>
<organism evidence="5 6">
    <name type="scientific">Mucilaginibacter gracilis</name>
    <dbReference type="NCBI Taxonomy" id="423350"/>
    <lineage>
        <taxon>Bacteria</taxon>
        <taxon>Pseudomonadati</taxon>
        <taxon>Bacteroidota</taxon>
        <taxon>Sphingobacteriia</taxon>
        <taxon>Sphingobacteriales</taxon>
        <taxon>Sphingobacteriaceae</taxon>
        <taxon>Mucilaginibacter</taxon>
    </lineage>
</organism>
<evidence type="ECO:0000313" key="5">
    <source>
        <dbReference type="EMBL" id="RKR81079.1"/>
    </source>
</evidence>
<dbReference type="InterPro" id="IPR001451">
    <property type="entry name" value="Hexapep"/>
</dbReference>
<evidence type="ECO:0000256" key="2">
    <source>
        <dbReference type="ARBA" id="ARBA00022679"/>
    </source>
</evidence>
<sequence length="233" mass="26418">MYNSKYLDKKLFFLNPLFIYLKWLLTKVSYQSKYWGKHLRIGYLAHVDQCVFSEYNNVGANSDVYNCNIGKFSYCGDNCLILHADIGSFCSIGPNVMIAPGRHPTSTFVSTFPALFARFQHINYDFNAKSSFESHQRVLIGSDVWIGANVLVVDGVKIGDGAVVGANSVVTKDVEPFHVVGGVPAKFIKKRFTDEQIDVLMKSKWWAKDNEWIKNNIHLFESIDQFISVINNV</sequence>
<name>A0A495IZ11_9SPHI</name>
<dbReference type="CDD" id="cd03349">
    <property type="entry name" value="LbH_XAT"/>
    <property type="match status" value="1"/>
</dbReference>
<keyword evidence="4" id="KW-0012">Acyltransferase</keyword>
<dbReference type="PANTHER" id="PTHR23416">
    <property type="entry name" value="SIALIC ACID SYNTHASE-RELATED"/>
    <property type="match status" value="1"/>
</dbReference>
<dbReference type="PROSITE" id="PS00101">
    <property type="entry name" value="HEXAPEP_TRANSFERASES"/>
    <property type="match status" value="1"/>
</dbReference>
<evidence type="ECO:0000256" key="1">
    <source>
        <dbReference type="ARBA" id="ARBA00007274"/>
    </source>
</evidence>